<dbReference type="InterPro" id="IPR001544">
    <property type="entry name" value="Aminotrans_IV"/>
</dbReference>
<sequence>MSRIAYVDGRYVRHANACVHIEDRGYQFADAVYEVWSVFNGRLADTQGHLDRLDRSLNELRIETPMTRPALLVVLYEVIRRNRIKDGMVYLQVSRGAAPRDHFFPAGVKPTLVITARSVDRKVAAAKAETGIKVITQPDIRWGRCDIKTVGLLPNVLAKQAAKDAGASDVLFVDSEGFITEGGSANAYIVDQAGVIRTRSLTANILAGITRAQLLKILGSTDIQVKEEAFSVAQALGAKEVFVTAATSLVMPIVDIDGHKIADGKPGPVATALRAAYIENAIANA</sequence>
<dbReference type="GO" id="GO:0009082">
    <property type="term" value="P:branched-chain amino acid biosynthetic process"/>
    <property type="evidence" value="ECO:0007669"/>
    <property type="project" value="UniProtKB-KW"/>
</dbReference>
<comment type="function">
    <text evidence="2">Acts on leucine, isoleucine and valine.</text>
</comment>
<comment type="catalytic activity">
    <reaction evidence="11">
        <text>L-valine + 2-oxoglutarate = 3-methyl-2-oxobutanoate + L-glutamate</text>
        <dbReference type="Rhea" id="RHEA:24813"/>
        <dbReference type="ChEBI" id="CHEBI:11851"/>
        <dbReference type="ChEBI" id="CHEBI:16810"/>
        <dbReference type="ChEBI" id="CHEBI:29985"/>
        <dbReference type="ChEBI" id="CHEBI:57762"/>
        <dbReference type="EC" id="2.6.1.42"/>
    </reaction>
</comment>
<comment type="similarity">
    <text evidence="6 14">Belongs to the class-IV pyridoxal-phosphate-dependent aminotransferase family.</text>
</comment>
<evidence type="ECO:0000256" key="7">
    <source>
        <dbReference type="ARBA" id="ARBA00013053"/>
    </source>
</evidence>
<dbReference type="InterPro" id="IPR050571">
    <property type="entry name" value="Class-IV_PLP-Dep_Aminotrnsfr"/>
</dbReference>
<evidence type="ECO:0000256" key="2">
    <source>
        <dbReference type="ARBA" id="ARBA00003109"/>
    </source>
</evidence>
<organism evidence="16 17">
    <name type="scientific">Asticcacaulis endophyticus</name>
    <dbReference type="NCBI Taxonomy" id="1395890"/>
    <lineage>
        <taxon>Bacteria</taxon>
        <taxon>Pseudomonadati</taxon>
        <taxon>Pseudomonadota</taxon>
        <taxon>Alphaproteobacteria</taxon>
        <taxon>Caulobacterales</taxon>
        <taxon>Caulobacteraceae</taxon>
        <taxon>Asticcacaulis</taxon>
    </lineage>
</organism>
<evidence type="ECO:0000313" key="16">
    <source>
        <dbReference type="EMBL" id="GGZ37810.1"/>
    </source>
</evidence>
<dbReference type="PANTHER" id="PTHR42743:SF11">
    <property type="entry name" value="AMINODEOXYCHORISMATE LYASE"/>
    <property type="match status" value="1"/>
</dbReference>
<comment type="catalytic activity">
    <reaction evidence="12">
        <text>L-isoleucine + 2-oxoglutarate = (S)-3-methyl-2-oxopentanoate + L-glutamate</text>
        <dbReference type="Rhea" id="RHEA:24801"/>
        <dbReference type="ChEBI" id="CHEBI:16810"/>
        <dbReference type="ChEBI" id="CHEBI:29985"/>
        <dbReference type="ChEBI" id="CHEBI:35146"/>
        <dbReference type="ChEBI" id="CHEBI:58045"/>
        <dbReference type="EC" id="2.6.1.42"/>
    </reaction>
</comment>
<dbReference type="RefSeq" id="WP_189487130.1">
    <property type="nucleotide sequence ID" value="NZ_BMZB01000003.1"/>
</dbReference>
<evidence type="ECO:0000256" key="4">
    <source>
        <dbReference type="ARBA" id="ARBA00004931"/>
    </source>
</evidence>
<dbReference type="Proteomes" id="UP000662572">
    <property type="component" value="Unassembled WGS sequence"/>
</dbReference>
<dbReference type="AlphaFoldDB" id="A0A918UV48"/>
<dbReference type="Gene3D" id="3.30.470.10">
    <property type="match status" value="1"/>
</dbReference>
<evidence type="ECO:0000256" key="15">
    <source>
        <dbReference type="RuleBase" id="RU004516"/>
    </source>
</evidence>
<keyword evidence="17" id="KW-1185">Reference proteome</keyword>
<evidence type="ECO:0000256" key="1">
    <source>
        <dbReference type="ARBA" id="ARBA00001933"/>
    </source>
</evidence>
<protein>
    <recommendedName>
        <fullName evidence="8">Probable branched-chain-amino-acid aminotransferase</fullName>
        <ecNumber evidence="7">2.6.1.42</ecNumber>
    </recommendedName>
</protein>
<evidence type="ECO:0000256" key="14">
    <source>
        <dbReference type="RuleBase" id="RU004106"/>
    </source>
</evidence>
<dbReference type="CDD" id="cd01558">
    <property type="entry name" value="D-AAT_like"/>
    <property type="match status" value="1"/>
</dbReference>
<dbReference type="FunFam" id="3.20.10.10:FF:000002">
    <property type="entry name" value="D-alanine aminotransferase"/>
    <property type="match status" value="1"/>
</dbReference>
<name>A0A918UV48_9CAUL</name>
<reference evidence="16" key="1">
    <citation type="journal article" date="2014" name="Int. J. Syst. Evol. Microbiol.">
        <title>Complete genome sequence of Corynebacterium casei LMG S-19264T (=DSM 44701T), isolated from a smear-ripened cheese.</title>
        <authorList>
            <consortium name="US DOE Joint Genome Institute (JGI-PGF)"/>
            <person name="Walter F."/>
            <person name="Albersmeier A."/>
            <person name="Kalinowski J."/>
            <person name="Ruckert C."/>
        </authorList>
    </citation>
    <scope>NUCLEOTIDE SEQUENCE</scope>
    <source>
        <strain evidence="16">KCTC 32296</strain>
    </source>
</reference>
<evidence type="ECO:0000256" key="13">
    <source>
        <dbReference type="ARBA" id="ARBA00049229"/>
    </source>
</evidence>
<gene>
    <name evidence="16" type="ORF">GCM10011273_25370</name>
</gene>
<dbReference type="NCBIfam" id="NF005209">
    <property type="entry name" value="PRK06680.1"/>
    <property type="match status" value="1"/>
</dbReference>
<comment type="pathway">
    <text evidence="3">Amino-acid biosynthesis; L-isoleucine biosynthesis; L-isoleucine from 2-oxobutanoate: step 4/4.</text>
</comment>
<keyword evidence="9 15" id="KW-0663">Pyridoxal phosphate</keyword>
<dbReference type="PROSITE" id="PS00770">
    <property type="entry name" value="AA_TRANSFER_CLASS_4"/>
    <property type="match status" value="1"/>
</dbReference>
<keyword evidence="10" id="KW-0028">Amino-acid biosynthesis</keyword>
<evidence type="ECO:0000256" key="6">
    <source>
        <dbReference type="ARBA" id="ARBA00009320"/>
    </source>
</evidence>
<dbReference type="GO" id="GO:0004084">
    <property type="term" value="F:branched-chain-amino-acid transaminase activity"/>
    <property type="evidence" value="ECO:0007669"/>
    <property type="project" value="UniProtKB-EC"/>
</dbReference>
<keyword evidence="16" id="KW-0808">Transferase</keyword>
<dbReference type="InterPro" id="IPR036038">
    <property type="entry name" value="Aminotransferase-like"/>
</dbReference>
<accession>A0A918UV48</accession>
<evidence type="ECO:0000256" key="8">
    <source>
        <dbReference type="ARBA" id="ARBA00014472"/>
    </source>
</evidence>
<dbReference type="Gene3D" id="3.20.10.10">
    <property type="entry name" value="D-amino Acid Aminotransferase, subunit A, domain 2"/>
    <property type="match status" value="1"/>
</dbReference>
<dbReference type="InterPro" id="IPR018300">
    <property type="entry name" value="Aminotrans_IV_CS"/>
</dbReference>
<evidence type="ECO:0000256" key="3">
    <source>
        <dbReference type="ARBA" id="ARBA00004824"/>
    </source>
</evidence>
<dbReference type="EC" id="2.6.1.42" evidence="7"/>
<evidence type="ECO:0000256" key="10">
    <source>
        <dbReference type="ARBA" id="ARBA00023304"/>
    </source>
</evidence>
<evidence type="ECO:0000256" key="9">
    <source>
        <dbReference type="ARBA" id="ARBA00022898"/>
    </source>
</evidence>
<dbReference type="InterPro" id="IPR043132">
    <property type="entry name" value="BCAT-like_C"/>
</dbReference>
<comment type="caution">
    <text evidence="16">The sequence shown here is derived from an EMBL/GenBank/DDBJ whole genome shotgun (WGS) entry which is preliminary data.</text>
</comment>
<dbReference type="EMBL" id="BMZB01000003">
    <property type="protein sequence ID" value="GGZ37810.1"/>
    <property type="molecule type" value="Genomic_DNA"/>
</dbReference>
<proteinExistence type="inferred from homology"/>
<evidence type="ECO:0000313" key="17">
    <source>
        <dbReference type="Proteomes" id="UP000662572"/>
    </source>
</evidence>
<evidence type="ECO:0000256" key="12">
    <source>
        <dbReference type="ARBA" id="ARBA00048798"/>
    </source>
</evidence>
<comment type="cofactor">
    <cofactor evidence="1 15">
        <name>pyridoxal 5'-phosphate</name>
        <dbReference type="ChEBI" id="CHEBI:597326"/>
    </cofactor>
</comment>
<comment type="catalytic activity">
    <reaction evidence="13">
        <text>L-leucine + 2-oxoglutarate = 4-methyl-2-oxopentanoate + L-glutamate</text>
        <dbReference type="Rhea" id="RHEA:18321"/>
        <dbReference type="ChEBI" id="CHEBI:16810"/>
        <dbReference type="ChEBI" id="CHEBI:17865"/>
        <dbReference type="ChEBI" id="CHEBI:29985"/>
        <dbReference type="ChEBI" id="CHEBI:57427"/>
        <dbReference type="EC" id="2.6.1.42"/>
    </reaction>
</comment>
<evidence type="ECO:0000256" key="5">
    <source>
        <dbReference type="ARBA" id="ARBA00005072"/>
    </source>
</evidence>
<evidence type="ECO:0000256" key="11">
    <source>
        <dbReference type="ARBA" id="ARBA00048212"/>
    </source>
</evidence>
<dbReference type="InterPro" id="IPR043131">
    <property type="entry name" value="BCAT-like_N"/>
</dbReference>
<keyword evidence="16" id="KW-0032">Aminotransferase</keyword>
<dbReference type="Pfam" id="PF01063">
    <property type="entry name" value="Aminotran_4"/>
    <property type="match status" value="1"/>
</dbReference>
<dbReference type="GO" id="GO:0008652">
    <property type="term" value="P:amino acid biosynthetic process"/>
    <property type="evidence" value="ECO:0007669"/>
    <property type="project" value="UniProtKB-ARBA"/>
</dbReference>
<comment type="pathway">
    <text evidence="5">Amino-acid biosynthesis; L-leucine biosynthesis; L-leucine from 3-methyl-2-oxobutanoate: step 4/4.</text>
</comment>
<dbReference type="SUPFAM" id="SSF56752">
    <property type="entry name" value="D-aminoacid aminotransferase-like PLP-dependent enzymes"/>
    <property type="match status" value="1"/>
</dbReference>
<keyword evidence="10" id="KW-0100">Branched-chain amino acid biosynthesis</keyword>
<reference evidence="16" key="2">
    <citation type="submission" date="2020-09" db="EMBL/GenBank/DDBJ databases">
        <authorList>
            <person name="Sun Q."/>
            <person name="Kim S."/>
        </authorList>
    </citation>
    <scope>NUCLEOTIDE SEQUENCE</scope>
    <source>
        <strain evidence="16">KCTC 32296</strain>
    </source>
</reference>
<dbReference type="PANTHER" id="PTHR42743">
    <property type="entry name" value="AMINO-ACID AMINOTRANSFERASE"/>
    <property type="match status" value="1"/>
</dbReference>
<comment type="pathway">
    <text evidence="4">Amino-acid biosynthesis; L-valine biosynthesis; L-valine from pyruvate: step 4/4.</text>
</comment>
<dbReference type="GO" id="GO:0005829">
    <property type="term" value="C:cytosol"/>
    <property type="evidence" value="ECO:0007669"/>
    <property type="project" value="TreeGrafter"/>
</dbReference>